<evidence type="ECO:0000313" key="3">
    <source>
        <dbReference type="Proteomes" id="UP000698028"/>
    </source>
</evidence>
<evidence type="ECO:0000256" key="1">
    <source>
        <dbReference type="SAM" id="Phobius"/>
    </source>
</evidence>
<feature type="transmembrane region" description="Helical" evidence="1">
    <location>
        <begin position="6"/>
        <end position="24"/>
    </location>
</feature>
<organism evidence="2 3">
    <name type="scientific">Sphingomicrobium clamense</name>
    <dbReference type="NCBI Taxonomy" id="2851013"/>
    <lineage>
        <taxon>Bacteria</taxon>
        <taxon>Pseudomonadati</taxon>
        <taxon>Pseudomonadota</taxon>
        <taxon>Alphaproteobacteria</taxon>
        <taxon>Sphingomonadales</taxon>
        <taxon>Sphingomonadaceae</taxon>
        <taxon>Sphingomicrobium</taxon>
    </lineage>
</organism>
<keyword evidence="1" id="KW-0812">Transmembrane</keyword>
<dbReference type="EMBL" id="JAHVAH010000001">
    <property type="protein sequence ID" value="MBW0144793.1"/>
    <property type="molecule type" value="Genomic_DNA"/>
</dbReference>
<protein>
    <submittedName>
        <fullName evidence="2">Uncharacterized protein</fullName>
    </submittedName>
</protein>
<name>A0ABS6V5G6_9SPHN</name>
<reference evidence="2 3" key="1">
    <citation type="submission" date="2021-07" db="EMBL/GenBank/DDBJ databases">
        <title>The draft genome sequence of Sphingomicrobium sp. B8.</title>
        <authorList>
            <person name="Mu L."/>
        </authorList>
    </citation>
    <scope>NUCLEOTIDE SEQUENCE [LARGE SCALE GENOMIC DNA]</scope>
    <source>
        <strain evidence="2 3">B8</strain>
    </source>
</reference>
<accession>A0ABS6V5G6</accession>
<dbReference type="RefSeq" id="WP_218632753.1">
    <property type="nucleotide sequence ID" value="NZ_JAHVAH010000001.1"/>
</dbReference>
<keyword evidence="1" id="KW-1133">Transmembrane helix</keyword>
<proteinExistence type="predicted"/>
<keyword evidence="1" id="KW-0472">Membrane</keyword>
<evidence type="ECO:0000313" key="2">
    <source>
        <dbReference type="EMBL" id="MBW0144793.1"/>
    </source>
</evidence>
<gene>
    <name evidence="2" type="ORF">KTQ36_05725</name>
</gene>
<sequence length="72" mass="8488">MNPWLAFLLGPSIGVGVFFAWRAYRQWSVLGMLARRFEAEADEVERALIFDRRELREAYLRGRARIENAEQD</sequence>
<keyword evidence="3" id="KW-1185">Reference proteome</keyword>
<comment type="caution">
    <text evidence="2">The sequence shown here is derived from an EMBL/GenBank/DDBJ whole genome shotgun (WGS) entry which is preliminary data.</text>
</comment>
<dbReference type="Proteomes" id="UP000698028">
    <property type="component" value="Unassembled WGS sequence"/>
</dbReference>